<proteinExistence type="predicted"/>
<dbReference type="EMBL" id="JAAGOX010000017">
    <property type="protein sequence ID" value="NDW45644.1"/>
    <property type="molecule type" value="Genomic_DNA"/>
</dbReference>
<dbReference type="SUPFAM" id="SSF55298">
    <property type="entry name" value="YjgF-like"/>
    <property type="match status" value="1"/>
</dbReference>
<dbReference type="Pfam" id="PF01042">
    <property type="entry name" value="Ribonuc_L-PSP"/>
    <property type="match status" value="1"/>
</dbReference>
<dbReference type="AlphaFoldDB" id="A0A6B2NT94"/>
<name>A0A6B2NT94_9RHOB</name>
<dbReference type="PANTHER" id="PTHR11803:SF39">
    <property type="entry name" value="2-IMINOBUTANOATE_2-IMINOPROPANOATE DEAMINASE"/>
    <property type="match status" value="1"/>
</dbReference>
<dbReference type="Gene3D" id="3.30.1330.40">
    <property type="entry name" value="RutC-like"/>
    <property type="match status" value="1"/>
</dbReference>
<accession>A0A6B2NT94</accession>
<gene>
    <name evidence="1" type="ORF">G0P99_11805</name>
</gene>
<dbReference type="InterPro" id="IPR006175">
    <property type="entry name" value="YjgF/YER057c/UK114"/>
</dbReference>
<organism evidence="1">
    <name type="scientific">Ruegeria sp. PrR005</name>
    <dbReference type="NCBI Taxonomy" id="2706882"/>
    <lineage>
        <taxon>Bacteria</taxon>
        <taxon>Pseudomonadati</taxon>
        <taxon>Pseudomonadota</taxon>
        <taxon>Alphaproteobacteria</taxon>
        <taxon>Rhodobacterales</taxon>
        <taxon>Roseobacteraceae</taxon>
        <taxon>Ruegeria</taxon>
    </lineage>
</organism>
<dbReference type="GO" id="GO:0005829">
    <property type="term" value="C:cytosol"/>
    <property type="evidence" value="ECO:0007669"/>
    <property type="project" value="TreeGrafter"/>
</dbReference>
<dbReference type="PANTHER" id="PTHR11803">
    <property type="entry name" value="2-IMINOBUTANOATE/2-IMINOPROPANOATE DEAMINASE RIDA"/>
    <property type="match status" value="1"/>
</dbReference>
<dbReference type="GO" id="GO:0019239">
    <property type="term" value="F:deaminase activity"/>
    <property type="evidence" value="ECO:0007669"/>
    <property type="project" value="TreeGrafter"/>
</dbReference>
<dbReference type="InterPro" id="IPR035959">
    <property type="entry name" value="RutC-like_sf"/>
</dbReference>
<comment type="caution">
    <text evidence="1">The sequence shown here is derived from an EMBL/GenBank/DDBJ whole genome shotgun (WGS) entry which is preliminary data.</text>
</comment>
<evidence type="ECO:0000313" key="1">
    <source>
        <dbReference type="EMBL" id="NDW45644.1"/>
    </source>
</evidence>
<dbReference type="RefSeq" id="WP_164129998.1">
    <property type="nucleotide sequence ID" value="NZ_JAAGOX010000017.1"/>
</dbReference>
<dbReference type="CDD" id="cd00448">
    <property type="entry name" value="YjgF_YER057c_UK114_family"/>
    <property type="match status" value="1"/>
</dbReference>
<sequence length="134" mass="13722">MTVHRIGLPPVLPNGAKVPLVPATRVGNLIFCSGALGVDASFKLVDGGVGAQTRQAITNLKAVLAEAGATLADVAKTTVWLTDLANFAEFNAAYSAEFGDTFPARSTVTSTLAIPGALVEIEAVAAIPETDKKS</sequence>
<reference evidence="1" key="1">
    <citation type="submission" date="2020-02" db="EMBL/GenBank/DDBJ databases">
        <title>Delineation of the pyrene-degrading pathway in Roseobacter clade bacteria by genomic analysis.</title>
        <authorList>
            <person name="Zhou H."/>
            <person name="Wang H."/>
        </authorList>
    </citation>
    <scope>NUCLEOTIDE SEQUENCE</scope>
    <source>
        <strain evidence="1">PrR005</strain>
    </source>
</reference>
<protein>
    <submittedName>
        <fullName evidence="1">RidA family protein</fullName>
    </submittedName>
</protein>